<keyword evidence="3" id="KW-1185">Reference proteome</keyword>
<evidence type="ECO:0000313" key="2">
    <source>
        <dbReference type="EMBL" id="CAJ1935159.1"/>
    </source>
</evidence>
<evidence type="ECO:0000256" key="1">
    <source>
        <dbReference type="SAM" id="MobiDB-lite"/>
    </source>
</evidence>
<protein>
    <submittedName>
        <fullName evidence="2">Uncharacterized protein</fullName>
    </submittedName>
</protein>
<feature type="region of interest" description="Disordered" evidence="1">
    <location>
        <begin position="1"/>
        <end position="51"/>
    </location>
</feature>
<evidence type="ECO:0000313" key="3">
    <source>
        <dbReference type="Proteomes" id="UP001295423"/>
    </source>
</evidence>
<name>A0AAD2CK20_9STRA</name>
<dbReference type="Proteomes" id="UP001295423">
    <property type="component" value="Unassembled WGS sequence"/>
</dbReference>
<feature type="compositionally biased region" description="Basic and acidic residues" evidence="1">
    <location>
        <begin position="20"/>
        <end position="40"/>
    </location>
</feature>
<dbReference type="AlphaFoldDB" id="A0AAD2CK20"/>
<gene>
    <name evidence="2" type="ORF">CYCCA115_LOCUS4496</name>
</gene>
<comment type="caution">
    <text evidence="2">The sequence shown here is derived from an EMBL/GenBank/DDBJ whole genome shotgun (WGS) entry which is preliminary data.</text>
</comment>
<dbReference type="EMBL" id="CAKOGP040000446">
    <property type="protein sequence ID" value="CAJ1935159.1"/>
    <property type="molecule type" value="Genomic_DNA"/>
</dbReference>
<accession>A0AAD2CK20</accession>
<proteinExistence type="predicted"/>
<organism evidence="2 3">
    <name type="scientific">Cylindrotheca closterium</name>
    <dbReference type="NCBI Taxonomy" id="2856"/>
    <lineage>
        <taxon>Eukaryota</taxon>
        <taxon>Sar</taxon>
        <taxon>Stramenopiles</taxon>
        <taxon>Ochrophyta</taxon>
        <taxon>Bacillariophyta</taxon>
        <taxon>Bacillariophyceae</taxon>
        <taxon>Bacillariophycidae</taxon>
        <taxon>Bacillariales</taxon>
        <taxon>Bacillariaceae</taxon>
        <taxon>Cylindrotheca</taxon>
    </lineage>
</organism>
<sequence length="324" mass="36411">MSDKVAHSFSPPFEGFTAYGDKEVPPQHHEPYAKRPDPSKPAKTLSPDVRNNWVISPASSMSNVMQAKKEENQRRKSVLGQALPISRKVERSFQLITTTTVAAAGVTKIQVLQEDDDNDNDEEEKLPPTPVASFIAQKTGDDKFPWAFVNAETGLELACYKHKSTDFASHLEQTEAVQKLKPMDLELYGKTPLYETQKYRKKGPEAKEIIYHWGSTKIRRPTKMMFGFISLSEAIEMSTKHETPQEFKLIKGEDAGFKIILTNDKKKEVAIGEFMKNDHDDDDDTDTDNGVSHRLRLTIKPKVDPTLIIVFLAMTSSLTPDAAS</sequence>
<reference evidence="2" key="1">
    <citation type="submission" date="2023-08" db="EMBL/GenBank/DDBJ databases">
        <authorList>
            <person name="Audoor S."/>
            <person name="Bilcke G."/>
        </authorList>
    </citation>
    <scope>NUCLEOTIDE SEQUENCE</scope>
</reference>